<dbReference type="AlphaFoldDB" id="A0A8J2W330"/>
<dbReference type="InterPro" id="IPR007707">
    <property type="entry name" value="TACC_C"/>
</dbReference>
<dbReference type="SUPFAM" id="SSF49785">
    <property type="entry name" value="Galactose-binding domain-like"/>
    <property type="match status" value="1"/>
</dbReference>
<evidence type="ECO:0000256" key="2">
    <source>
        <dbReference type="ARBA" id="ARBA00009423"/>
    </source>
</evidence>
<dbReference type="Gene3D" id="1.20.5.1700">
    <property type="match status" value="2"/>
</dbReference>
<dbReference type="GO" id="GO:0005856">
    <property type="term" value="C:cytoskeleton"/>
    <property type="evidence" value="ECO:0007669"/>
    <property type="project" value="UniProtKB-SubCell"/>
</dbReference>
<evidence type="ECO:0000256" key="6">
    <source>
        <dbReference type="ARBA" id="ARBA00023212"/>
    </source>
</evidence>
<dbReference type="Proteomes" id="UP000789524">
    <property type="component" value="Unassembled WGS sequence"/>
</dbReference>
<comment type="caution">
    <text evidence="10">The sequence shown here is derived from an EMBL/GenBank/DDBJ whole genome shotgun (WGS) entry which is preliminary data.</text>
</comment>
<evidence type="ECO:0000256" key="5">
    <source>
        <dbReference type="ARBA" id="ARBA00023054"/>
    </source>
</evidence>
<name>A0A8J2W330_9NEOP</name>
<dbReference type="FunFam" id="1.20.5.1700:FF:000001">
    <property type="entry name" value="Transforming acidic coiled-coil-containing protein 1 isoform 2"/>
    <property type="match status" value="1"/>
</dbReference>
<feature type="domain" description="Transforming acidic coiled-coil-containing protein C-terminal" evidence="8">
    <location>
        <begin position="281"/>
        <end position="479"/>
    </location>
</feature>
<dbReference type="OrthoDB" id="42561at2759"/>
<dbReference type="Pfam" id="PF08547">
    <property type="entry name" value="CIA30"/>
    <property type="match status" value="1"/>
</dbReference>
<keyword evidence="6" id="KW-0206">Cytoskeleton</keyword>
<evidence type="ECO:0000256" key="1">
    <source>
        <dbReference type="ARBA" id="ARBA00004245"/>
    </source>
</evidence>
<feature type="coiled-coil region" evidence="7">
    <location>
        <begin position="773"/>
        <end position="831"/>
    </location>
</feature>
<feature type="coiled-coil region" evidence="7">
    <location>
        <begin position="242"/>
        <end position="301"/>
    </location>
</feature>
<proteinExistence type="inferred from homology"/>
<comment type="subcellular location">
    <subcellularLocation>
        <location evidence="1">Cytoplasm</location>
        <location evidence="1">Cytoskeleton</location>
    </subcellularLocation>
</comment>
<feature type="coiled-coil region" evidence="7">
    <location>
        <begin position="913"/>
        <end position="962"/>
    </location>
</feature>
<sequence length="1006" mass="114610">MLSSRASTVASDESFITPVSSMGDLMAMSPRKPGELDHPDVTSDLLTGSDFDSICDVTMQEVPLYDDNLFIDANSLDYLVKCAESNRNHTMIDRGKESLFVKFDPLYAKQLMKNSEPSHEVSHLESVDGDIGYETGSSTSAITDNNVVSPKLSLSAGSVVSKCTKDKPTQVVPPVVSNELSKPSVSQTRTAPVLLRSVSAILAPTQATERLINFSDNTPIAAPRSPRQCRQSTYSSQEVDRLQSLRIILQSQDQEVLQLRQENRELKSSLQDLQHNFTRTNEELEKKVKKLTEERDTLLEREIKLIKQVNDKTISHKQMCIVMEEYEKTISSLIGEQQKEKLFSQELYDKLTLERDEALKHLSSMESSFNDLLAKYEKCKSVIMESRDKEKILNNKINEYETGMQKYEALYNNLKQVTSDNLEKANEELENVKKSHSVDITKLNAIIKKHEIMISSLQESLAQKTRDNEELTRICDQLINEVRETDLLWCFNGTNELDKFVTTSDSDHNEGYSSCAFDMSPAGRGLFHGYLDTRIPKDGRVKKSGYCAMRSKRIRKAFKRESTYDWNLYNTLVLKVRGDGRSYLLNISCEGYYDITWNDIYHYVLYTRGGPYWQIAKIPFSKFILGSKGRLQDKQTRMRLDRVTHFGISCGDKINGVFNLEIEYVGLEFDPTHDEEFAYEMYKTDNNFPKKSPISVTMSLSVQPSNSGHTEKPTQVVTPAVNRSQASATKVTPVKSSTVSPAIATIDRLLSLGATPPPPPVITRTSDMDPHTVEQLRAVKEMLTAQEEEAQSLRDLNRDLRERLEECESKIKKLTEQNEEYSEKEKALSQRVAEKVRNNKQMSVVMEEYERTISSLIGERETEAKRWTEERATLLRERDEAAAHLASMEHAFNDVHTKYERCKVIIQGYKTNEETLKRTVEENNDAIQKLEGRYETLRQHAMQQLNKANAELDTVKKTHQAEILKLNAMLKKSEVHASSLQESLVQKIKDNEELTAICDELINKVG</sequence>
<dbReference type="Pfam" id="PF05010">
    <property type="entry name" value="TACC_C"/>
    <property type="match status" value="2"/>
</dbReference>
<dbReference type="InterPro" id="IPR008979">
    <property type="entry name" value="Galactose-bd-like_sf"/>
</dbReference>
<keyword evidence="4" id="KW-0597">Phosphoprotein</keyword>
<comment type="similarity">
    <text evidence="2">Belongs to the TACC family.</text>
</comment>
<dbReference type="PANTHER" id="PTHR13924:SF10">
    <property type="entry name" value="TRANSFORMING ACIDIC COILED-COIL PROTEIN, ISOFORM K"/>
    <property type="match status" value="1"/>
</dbReference>
<keyword evidence="3" id="KW-0963">Cytoplasm</keyword>
<evidence type="ECO:0000256" key="7">
    <source>
        <dbReference type="SAM" id="Coils"/>
    </source>
</evidence>
<dbReference type="InterPro" id="IPR039915">
    <property type="entry name" value="TACC"/>
</dbReference>
<evidence type="ECO:0000259" key="8">
    <source>
        <dbReference type="Pfam" id="PF05010"/>
    </source>
</evidence>
<reference evidence="10" key="1">
    <citation type="submission" date="2021-09" db="EMBL/GenBank/DDBJ databases">
        <authorList>
            <person name="Martin H S."/>
        </authorList>
    </citation>
    <scope>NUCLEOTIDE SEQUENCE</scope>
</reference>
<keyword evidence="11" id="KW-1185">Reference proteome</keyword>
<evidence type="ECO:0000259" key="9">
    <source>
        <dbReference type="Pfam" id="PF08547"/>
    </source>
</evidence>
<evidence type="ECO:0000313" key="10">
    <source>
        <dbReference type="EMBL" id="CAG9565360.1"/>
    </source>
</evidence>
<evidence type="ECO:0000256" key="4">
    <source>
        <dbReference type="ARBA" id="ARBA00022553"/>
    </source>
</evidence>
<protein>
    <submittedName>
        <fullName evidence="10">(African queen) hypothetical protein</fullName>
    </submittedName>
</protein>
<dbReference type="GO" id="GO:0007052">
    <property type="term" value="P:mitotic spindle organization"/>
    <property type="evidence" value="ECO:0007669"/>
    <property type="project" value="InterPro"/>
</dbReference>
<evidence type="ECO:0000256" key="3">
    <source>
        <dbReference type="ARBA" id="ARBA00022490"/>
    </source>
</evidence>
<dbReference type="EMBL" id="CAKASE010000053">
    <property type="protein sequence ID" value="CAG9565360.1"/>
    <property type="molecule type" value="Genomic_DNA"/>
</dbReference>
<feature type="domain" description="NADH:ubiquinone oxidoreductase intermediate-associated protein 30" evidence="9">
    <location>
        <begin position="490"/>
        <end position="662"/>
    </location>
</feature>
<feature type="domain" description="Transforming acidic coiled-coil-containing protein C-terminal" evidence="8">
    <location>
        <begin position="806"/>
        <end position="1002"/>
    </location>
</feature>
<dbReference type="GO" id="GO:0007097">
    <property type="term" value="P:nuclear migration"/>
    <property type="evidence" value="ECO:0007669"/>
    <property type="project" value="TreeGrafter"/>
</dbReference>
<accession>A0A8J2W330</accession>
<evidence type="ECO:0000313" key="11">
    <source>
        <dbReference type="Proteomes" id="UP000789524"/>
    </source>
</evidence>
<gene>
    <name evidence="10" type="ORF">DCHRY22_LOCUS6213</name>
</gene>
<organism evidence="10 11">
    <name type="scientific">Danaus chrysippus</name>
    <name type="common">African queen</name>
    <dbReference type="NCBI Taxonomy" id="151541"/>
    <lineage>
        <taxon>Eukaryota</taxon>
        <taxon>Metazoa</taxon>
        <taxon>Ecdysozoa</taxon>
        <taxon>Arthropoda</taxon>
        <taxon>Hexapoda</taxon>
        <taxon>Insecta</taxon>
        <taxon>Pterygota</taxon>
        <taxon>Neoptera</taxon>
        <taxon>Endopterygota</taxon>
        <taxon>Lepidoptera</taxon>
        <taxon>Glossata</taxon>
        <taxon>Ditrysia</taxon>
        <taxon>Papilionoidea</taxon>
        <taxon>Nymphalidae</taxon>
        <taxon>Danainae</taxon>
        <taxon>Danaini</taxon>
        <taxon>Danaina</taxon>
        <taxon>Danaus</taxon>
        <taxon>Anosia</taxon>
    </lineage>
</organism>
<dbReference type="PANTHER" id="PTHR13924">
    <property type="entry name" value="TRANSFORMING ACIDIC COILED-COIL CONTAINING PROTEIN 1/2"/>
    <property type="match status" value="1"/>
</dbReference>
<dbReference type="InterPro" id="IPR013857">
    <property type="entry name" value="NADH-UbQ_OxRdtase-assoc_prot30"/>
</dbReference>
<feature type="coiled-coil region" evidence="7">
    <location>
        <begin position="397"/>
        <end position="481"/>
    </location>
</feature>
<keyword evidence="5 7" id="KW-0175">Coiled coil</keyword>
<dbReference type="GO" id="GO:0005737">
    <property type="term" value="C:cytoplasm"/>
    <property type="evidence" value="ECO:0007669"/>
    <property type="project" value="TreeGrafter"/>
</dbReference>